<dbReference type="AlphaFoldDB" id="A0A8H6YQE6"/>
<organism evidence="2 3">
    <name type="scientific">Mycena venus</name>
    <dbReference type="NCBI Taxonomy" id="2733690"/>
    <lineage>
        <taxon>Eukaryota</taxon>
        <taxon>Fungi</taxon>
        <taxon>Dikarya</taxon>
        <taxon>Basidiomycota</taxon>
        <taxon>Agaricomycotina</taxon>
        <taxon>Agaricomycetes</taxon>
        <taxon>Agaricomycetidae</taxon>
        <taxon>Agaricales</taxon>
        <taxon>Marasmiineae</taxon>
        <taxon>Mycenaceae</taxon>
        <taxon>Mycena</taxon>
    </lineage>
</organism>
<sequence length="542" mass="61238">MSSNQSPIPTVDRATTPKVVVEEEAGDIPGGFVAVGEATITPAYPTRTNETVLTLKWYMKNKLPWVVNSEPYSKTASPPKFEYKVIVYRRRYKDNKSRDDGFRYVYTTLSPARSTYGNIFMRLDDLRHRLEGSCTDYYSTYPPFWDAQGNVVSKGDSIFTEFTKKLSDQDRFRRYCAMAHYACCPIRDTAVTLMRFWDYKIPDGKTVGLLLRHSSRITAINLRRCFEQVVGMDSVAFKPELDLAEWDHSCFQNPQFHRLVQIGSHPENIYQAWVTETDLAIMNNIVMINGKPGKRLQAGDLPLPSTAKLAQQAIASTVRADMTRTKIDQNSILSAKMIGRECTQDAVMGTGSIKLAEILWPNLDSWKGVSEWLHRSAFSFGGIANGTGTINDLNKDPEEGPPSNSQSKENLVFGTYETNTLMIRYESYIKRLATKRELTVFLQTRIDYSPLSWAVFPADSYAWLAPALKYSWVIKDRNGVMVGEPMGTVFKPFERKIVTKLEVLLDVLVEKVVFNLGAATVAATDMSNANVLELEDESENKD</sequence>
<evidence type="ECO:0000313" key="3">
    <source>
        <dbReference type="Proteomes" id="UP000620124"/>
    </source>
</evidence>
<feature type="region of interest" description="Disordered" evidence="1">
    <location>
        <begin position="389"/>
        <end position="409"/>
    </location>
</feature>
<evidence type="ECO:0000256" key="1">
    <source>
        <dbReference type="SAM" id="MobiDB-lite"/>
    </source>
</evidence>
<comment type="caution">
    <text evidence="2">The sequence shown here is derived from an EMBL/GenBank/DDBJ whole genome shotgun (WGS) entry which is preliminary data.</text>
</comment>
<evidence type="ECO:0000313" key="2">
    <source>
        <dbReference type="EMBL" id="KAF7362644.1"/>
    </source>
</evidence>
<dbReference type="EMBL" id="JACAZI010000004">
    <property type="protein sequence ID" value="KAF7362644.1"/>
    <property type="molecule type" value="Genomic_DNA"/>
</dbReference>
<dbReference type="OrthoDB" id="3219467at2759"/>
<proteinExistence type="predicted"/>
<gene>
    <name evidence="2" type="ORF">MVEN_00613500</name>
</gene>
<protein>
    <submittedName>
        <fullName evidence="2">Uncharacterized protein</fullName>
    </submittedName>
</protein>
<reference evidence="2" key="1">
    <citation type="submission" date="2020-05" db="EMBL/GenBank/DDBJ databases">
        <title>Mycena genomes resolve the evolution of fungal bioluminescence.</title>
        <authorList>
            <person name="Tsai I.J."/>
        </authorList>
    </citation>
    <scope>NUCLEOTIDE SEQUENCE</scope>
    <source>
        <strain evidence="2">CCC161011</strain>
    </source>
</reference>
<keyword evidence="3" id="KW-1185">Reference proteome</keyword>
<name>A0A8H6YQE6_9AGAR</name>
<accession>A0A8H6YQE6</accession>
<dbReference type="Proteomes" id="UP000620124">
    <property type="component" value="Unassembled WGS sequence"/>
</dbReference>